<dbReference type="InParanoid" id="A0A5R8Q8V6"/>
<feature type="transmembrane region" description="Helical" evidence="9">
    <location>
        <begin position="302"/>
        <end position="324"/>
    </location>
</feature>
<feature type="transmembrane region" description="Helical" evidence="9">
    <location>
        <begin position="412"/>
        <end position="433"/>
    </location>
</feature>
<dbReference type="InterPro" id="IPR003352">
    <property type="entry name" value="PTS_EIIC"/>
</dbReference>
<evidence type="ECO:0000313" key="11">
    <source>
        <dbReference type="EMBL" id="TLG71739.1"/>
    </source>
</evidence>
<dbReference type="InterPro" id="IPR004501">
    <property type="entry name" value="PTS_EIIC_3"/>
</dbReference>
<reference evidence="11 12" key="1">
    <citation type="submission" date="2019-05" db="EMBL/GenBank/DDBJ databases">
        <title>Culicoidintestinum kansasii gen. nov., sp. nov. from the gastrointestinal tract of the biting midge, Culicoides sonorensis.</title>
        <authorList>
            <person name="Neupane S."/>
            <person name="Ghosh A."/>
            <person name="Gunther S."/>
            <person name="Martin K."/>
            <person name="Zurek L."/>
        </authorList>
    </citation>
    <scope>NUCLEOTIDE SEQUENCE [LARGE SCALE GENOMIC DNA]</scope>
    <source>
        <strain evidence="11 12">CS-1</strain>
    </source>
</reference>
<keyword evidence="7 8" id="KW-0472">Membrane</keyword>
<feature type="domain" description="PTS EIIC type-3" evidence="10">
    <location>
        <begin position="11"/>
        <end position="430"/>
    </location>
</feature>
<keyword evidence="5 9" id="KW-0812">Transmembrane</keyword>
<feature type="transmembrane region" description="Helical" evidence="9">
    <location>
        <begin position="349"/>
        <end position="367"/>
    </location>
</feature>
<keyword evidence="4 8" id="KW-0762">Sugar transport</keyword>
<dbReference type="GO" id="GO:0008982">
    <property type="term" value="F:protein-N(PI)-phosphohistidine-sugar phosphotransferase activity"/>
    <property type="evidence" value="ECO:0007669"/>
    <property type="project" value="UniProtKB-UniRule"/>
</dbReference>
<feature type="transmembrane region" description="Helical" evidence="9">
    <location>
        <begin position="82"/>
        <end position="103"/>
    </location>
</feature>
<dbReference type="RefSeq" id="WP_138191965.1">
    <property type="nucleotide sequence ID" value="NZ_VBWP01000010.1"/>
</dbReference>
<feature type="transmembrane region" description="Helical" evidence="9">
    <location>
        <begin position="35"/>
        <end position="56"/>
    </location>
</feature>
<dbReference type="AlphaFoldDB" id="A0A5R8Q8V6"/>
<feature type="transmembrane region" description="Helical" evidence="9">
    <location>
        <begin position="158"/>
        <end position="176"/>
    </location>
</feature>
<dbReference type="NCBIfam" id="TIGR00410">
    <property type="entry name" value="lacE"/>
    <property type="match status" value="1"/>
</dbReference>
<evidence type="ECO:0000256" key="5">
    <source>
        <dbReference type="ARBA" id="ARBA00022692"/>
    </source>
</evidence>
<evidence type="ECO:0000256" key="3">
    <source>
        <dbReference type="ARBA" id="ARBA00022475"/>
    </source>
</evidence>
<comment type="caution">
    <text evidence="11">The sequence shown here is derived from an EMBL/GenBank/DDBJ whole genome shotgun (WGS) entry which is preliminary data.</text>
</comment>
<evidence type="ECO:0000256" key="4">
    <source>
        <dbReference type="ARBA" id="ARBA00022597"/>
    </source>
</evidence>
<gene>
    <name evidence="11" type="ORF">FEZ08_10030</name>
</gene>
<dbReference type="GO" id="GO:0005886">
    <property type="term" value="C:plasma membrane"/>
    <property type="evidence" value="ECO:0007669"/>
    <property type="project" value="UniProtKB-SubCell"/>
</dbReference>
<dbReference type="PANTHER" id="PTHR33989">
    <property type="match status" value="1"/>
</dbReference>
<feature type="transmembrane region" description="Helical" evidence="9">
    <location>
        <begin position="374"/>
        <end position="392"/>
    </location>
</feature>
<evidence type="ECO:0000256" key="7">
    <source>
        <dbReference type="ARBA" id="ARBA00023136"/>
    </source>
</evidence>
<organism evidence="11 12">
    <name type="scientific">Culicoidibacter larvae</name>
    <dbReference type="NCBI Taxonomy" id="2579976"/>
    <lineage>
        <taxon>Bacteria</taxon>
        <taxon>Bacillati</taxon>
        <taxon>Bacillota</taxon>
        <taxon>Culicoidibacteria</taxon>
        <taxon>Culicoidibacterales</taxon>
        <taxon>Culicoidibacteraceae</taxon>
        <taxon>Culicoidibacter</taxon>
    </lineage>
</organism>
<dbReference type="Proteomes" id="UP000306912">
    <property type="component" value="Unassembled WGS sequence"/>
</dbReference>
<evidence type="ECO:0000256" key="8">
    <source>
        <dbReference type="PIRNR" id="PIRNR006351"/>
    </source>
</evidence>
<proteinExistence type="predicted"/>
<dbReference type="GO" id="GO:1901264">
    <property type="term" value="P:carbohydrate derivative transport"/>
    <property type="evidence" value="ECO:0007669"/>
    <property type="project" value="TreeGrafter"/>
</dbReference>
<evidence type="ECO:0000256" key="9">
    <source>
        <dbReference type="SAM" id="Phobius"/>
    </source>
</evidence>
<evidence type="ECO:0000256" key="2">
    <source>
        <dbReference type="ARBA" id="ARBA00022448"/>
    </source>
</evidence>
<dbReference type="PROSITE" id="PS51105">
    <property type="entry name" value="PTS_EIIC_TYPE_3"/>
    <property type="match status" value="1"/>
</dbReference>
<dbReference type="GO" id="GO:0009401">
    <property type="term" value="P:phosphoenolpyruvate-dependent sugar phosphotransferase system"/>
    <property type="evidence" value="ECO:0007669"/>
    <property type="project" value="InterPro"/>
</dbReference>
<dbReference type="PANTHER" id="PTHR33989:SF10">
    <property type="entry name" value="PERMEASE IIC COMPONENT"/>
    <property type="match status" value="1"/>
</dbReference>
<comment type="function">
    <text evidence="8">The phosphoenolpyruvate-dependent sugar phosphotransferase system (PTS), a major carbohydrate active -transport system, catalyzes the phosphorylation of incoming sugar substrates concomitant with their translocation across the cell membrane.</text>
</comment>
<accession>A0A5R8Q8V6</accession>
<keyword evidence="2 8" id="KW-0813">Transport</keyword>
<keyword evidence="3 8" id="KW-1003">Cell membrane</keyword>
<keyword evidence="12" id="KW-1185">Reference proteome</keyword>
<comment type="subcellular location">
    <subcellularLocation>
        <location evidence="1">Cell membrane</location>
        <topology evidence="1">Multi-pass membrane protein</topology>
    </subcellularLocation>
</comment>
<feature type="transmembrane region" description="Helical" evidence="9">
    <location>
        <begin position="240"/>
        <end position="260"/>
    </location>
</feature>
<dbReference type="InterPro" id="IPR051088">
    <property type="entry name" value="PTS_Sugar-EIIC/EIIB"/>
</dbReference>
<protein>
    <recommendedName>
        <fullName evidence="8">Permease IIC component</fullName>
    </recommendedName>
</protein>
<feature type="transmembrane region" description="Helical" evidence="9">
    <location>
        <begin position="115"/>
        <end position="138"/>
    </location>
</feature>
<evidence type="ECO:0000259" key="10">
    <source>
        <dbReference type="PROSITE" id="PS51105"/>
    </source>
</evidence>
<dbReference type="Pfam" id="PF02378">
    <property type="entry name" value="PTS_EIIC"/>
    <property type="match status" value="1"/>
</dbReference>
<feature type="transmembrane region" description="Helical" evidence="9">
    <location>
        <begin position="197"/>
        <end position="220"/>
    </location>
</feature>
<keyword evidence="6 9" id="KW-1133">Transmembrane helix</keyword>
<dbReference type="OrthoDB" id="1641940at2"/>
<evidence type="ECO:0000313" key="12">
    <source>
        <dbReference type="Proteomes" id="UP000306912"/>
    </source>
</evidence>
<dbReference type="InterPro" id="IPR004796">
    <property type="entry name" value="PTS_IIC_cello"/>
</dbReference>
<dbReference type="PIRSF" id="PIRSF006351">
    <property type="entry name" value="PTS_EIIC-Cellobiose"/>
    <property type="match status" value="1"/>
</dbReference>
<sequence>MKGAISMIDRITEFLVPIASKMTAQRHLAAIREAFIGLMPLIIIGSFMVLINNVVLSNDPGGLFGPGSPLANTLDLTQFKEIGVSVWAATLNILALLVAYGIGYKLAQNSGMDGFLPGFVSLASVVAVMPVTTALQIAEIGSVDVSVFNGAFTSASGMFVSIIVGLLASELLIRLMKSGKLEIKMPEEVPPAVAKSFLILLPAAFVILLFAILAFILKSFFAMNIYEIINAVIQAPLQSLFQGLPGITLIMFVQNLLWAFGIHGSSIMSPFTEPVLLEAITQNAAAVTAGLQPTNIVTGPFINAYTIIGGGGCTISLLIAVFIFSKRADYKAIAKLSIVPSFFNINEPVMFGMPIVLNPILMIPVVLVPTINLIIAYFATALGLVGYTYVIVPWTTPPVLSAFLAAGGDWRSAVLAFLLIVIGTAVYLPFVLIANRTLVVQDEVDA</sequence>
<evidence type="ECO:0000256" key="6">
    <source>
        <dbReference type="ARBA" id="ARBA00022989"/>
    </source>
</evidence>
<evidence type="ECO:0000256" key="1">
    <source>
        <dbReference type="ARBA" id="ARBA00004651"/>
    </source>
</evidence>
<dbReference type="EMBL" id="VBWP01000010">
    <property type="protein sequence ID" value="TLG71739.1"/>
    <property type="molecule type" value="Genomic_DNA"/>
</dbReference>
<name>A0A5R8Q8V6_9FIRM</name>